<reference evidence="2 3" key="1">
    <citation type="submission" date="2020-08" db="EMBL/GenBank/DDBJ databases">
        <title>Genomic Encyclopedia of Type Strains, Phase III (KMG-III): the genomes of soil and plant-associated and newly described type strains.</title>
        <authorList>
            <person name="Whitman W."/>
        </authorList>
    </citation>
    <scope>NUCLEOTIDE SEQUENCE [LARGE SCALE GENOMIC DNA]</scope>
    <source>
        <strain evidence="2 3">CECT 3265</strain>
    </source>
</reference>
<feature type="chain" id="PRO_5031361419" evidence="1">
    <location>
        <begin position="36"/>
        <end position="136"/>
    </location>
</feature>
<dbReference type="RefSeq" id="WP_184729464.1">
    <property type="nucleotide sequence ID" value="NZ_BMRW01000001.1"/>
</dbReference>
<dbReference type="PROSITE" id="PS51257">
    <property type="entry name" value="PROKAR_LIPOPROTEIN"/>
    <property type="match status" value="1"/>
</dbReference>
<gene>
    <name evidence="2" type="ORF">FHS38_000064</name>
</gene>
<dbReference type="EMBL" id="JACHJG010000001">
    <property type="protein sequence ID" value="MBB4884055.1"/>
    <property type="molecule type" value="Genomic_DNA"/>
</dbReference>
<dbReference type="AlphaFoldDB" id="A0A7W7L5H7"/>
<sequence>MSVRRTRPVRHRRTTAIAALAVVALAVPLAVGCSAAEKAVDCARLVVDVGQDVDDLQRAVGNAADDPGKADEALDTLDADAKKLKDKTDNPDLDKVVDHLQGAVDNARKAVDRNEVPDLSPIKDAAGELTKVCTSK</sequence>
<protein>
    <submittedName>
        <fullName evidence="2">Outer membrane murein-binding lipoprotein Lpp</fullName>
    </submittedName>
</protein>
<proteinExistence type="predicted"/>
<evidence type="ECO:0000256" key="1">
    <source>
        <dbReference type="SAM" id="SignalP"/>
    </source>
</evidence>
<accession>A0A7W7L5H7</accession>
<evidence type="ECO:0000313" key="2">
    <source>
        <dbReference type="EMBL" id="MBB4884055.1"/>
    </source>
</evidence>
<evidence type="ECO:0000313" key="3">
    <source>
        <dbReference type="Proteomes" id="UP000556436"/>
    </source>
</evidence>
<name>A0A7W7L5H7_STRNE</name>
<organism evidence="2 3">
    <name type="scientific">Streptomyces netropsis</name>
    <name type="common">Streptoverticillium netropsis</name>
    <dbReference type="NCBI Taxonomy" id="55404"/>
    <lineage>
        <taxon>Bacteria</taxon>
        <taxon>Bacillati</taxon>
        <taxon>Actinomycetota</taxon>
        <taxon>Actinomycetes</taxon>
        <taxon>Kitasatosporales</taxon>
        <taxon>Streptomycetaceae</taxon>
        <taxon>Streptomyces</taxon>
    </lineage>
</organism>
<comment type="caution">
    <text evidence="2">The sequence shown here is derived from an EMBL/GenBank/DDBJ whole genome shotgun (WGS) entry which is preliminary data.</text>
</comment>
<dbReference type="Proteomes" id="UP000556436">
    <property type="component" value="Unassembled WGS sequence"/>
</dbReference>
<keyword evidence="3" id="KW-1185">Reference proteome</keyword>
<keyword evidence="1" id="KW-0732">Signal</keyword>
<keyword evidence="2" id="KW-0449">Lipoprotein</keyword>
<feature type="signal peptide" evidence="1">
    <location>
        <begin position="1"/>
        <end position="35"/>
    </location>
</feature>